<comment type="caution">
    <text evidence="1">The sequence shown here is derived from an EMBL/GenBank/DDBJ whole genome shotgun (WGS) entry which is preliminary data.</text>
</comment>
<reference evidence="1 2" key="1">
    <citation type="journal article" date="2012" name="Genome Biol.">
        <title>Sequencing three crocodilian genomes to illuminate the evolution of archosaurs and amniotes.</title>
        <authorList>
            <person name="St John J.A."/>
            <person name="Braun E.L."/>
            <person name="Isberg S.R."/>
            <person name="Miles L.G."/>
            <person name="Chong A.Y."/>
            <person name="Gongora J."/>
            <person name="Dalzell P."/>
            <person name="Moran C."/>
            <person name="Bed'hom B."/>
            <person name="Abzhanov A."/>
            <person name="Burgess S.C."/>
            <person name="Cooksey A.M."/>
            <person name="Castoe T.A."/>
            <person name="Crawford N.G."/>
            <person name="Densmore L.D."/>
            <person name="Drew J.C."/>
            <person name="Edwards S.V."/>
            <person name="Faircloth B.C."/>
            <person name="Fujita M.K."/>
            <person name="Greenwold M.J."/>
            <person name="Hoffmann F.G."/>
            <person name="Howard J.M."/>
            <person name="Iguchi T."/>
            <person name="Janes D.E."/>
            <person name="Khan S.Y."/>
            <person name="Kohno S."/>
            <person name="de Koning A.J."/>
            <person name="Lance S.L."/>
            <person name="McCarthy F.M."/>
            <person name="McCormack J.E."/>
            <person name="Merchant M.E."/>
            <person name="Peterson D.G."/>
            <person name="Pollock D.D."/>
            <person name="Pourmand N."/>
            <person name="Raney B.J."/>
            <person name="Roessler K.A."/>
            <person name="Sanford J.R."/>
            <person name="Sawyer R.H."/>
            <person name="Schmidt C.J."/>
            <person name="Triplett E.W."/>
            <person name="Tuberville T.D."/>
            <person name="Venegas-Anaya M."/>
            <person name="Howard J.T."/>
            <person name="Jarvis E.D."/>
            <person name="Guillette L.J.Jr."/>
            <person name="Glenn T.C."/>
            <person name="Green R.E."/>
            <person name="Ray D.A."/>
        </authorList>
    </citation>
    <scope>NUCLEOTIDE SEQUENCE [LARGE SCALE GENOMIC DNA]</scope>
    <source>
        <strain evidence="1">KSC_2009_1</strain>
    </source>
</reference>
<gene>
    <name evidence="1" type="ORF">Y1Q_0015939</name>
</gene>
<sequence length="72" mass="7724">MSPKIQALSRNRSTSGRCEEILCSLSLSLGLRPPIPLPPLVVQRPFVSWSHPGTSQACLVMLGPPPGDADIF</sequence>
<dbReference type="AlphaFoldDB" id="A0A151MV58"/>
<proteinExistence type="predicted"/>
<dbReference type="Proteomes" id="UP000050525">
    <property type="component" value="Unassembled WGS sequence"/>
</dbReference>
<organism evidence="1 2">
    <name type="scientific">Alligator mississippiensis</name>
    <name type="common">American alligator</name>
    <dbReference type="NCBI Taxonomy" id="8496"/>
    <lineage>
        <taxon>Eukaryota</taxon>
        <taxon>Metazoa</taxon>
        <taxon>Chordata</taxon>
        <taxon>Craniata</taxon>
        <taxon>Vertebrata</taxon>
        <taxon>Euteleostomi</taxon>
        <taxon>Archelosauria</taxon>
        <taxon>Archosauria</taxon>
        <taxon>Crocodylia</taxon>
        <taxon>Alligatoridae</taxon>
        <taxon>Alligatorinae</taxon>
        <taxon>Alligator</taxon>
    </lineage>
</organism>
<name>A0A151MV58_ALLMI</name>
<accession>A0A151MV58</accession>
<keyword evidence="2" id="KW-1185">Reference proteome</keyword>
<evidence type="ECO:0000313" key="1">
    <source>
        <dbReference type="EMBL" id="KYO28329.1"/>
    </source>
</evidence>
<dbReference type="EMBL" id="AKHW03004924">
    <property type="protein sequence ID" value="KYO28329.1"/>
    <property type="molecule type" value="Genomic_DNA"/>
</dbReference>
<evidence type="ECO:0000313" key="2">
    <source>
        <dbReference type="Proteomes" id="UP000050525"/>
    </source>
</evidence>
<protein>
    <submittedName>
        <fullName evidence="1">Uncharacterized protein</fullName>
    </submittedName>
</protein>